<dbReference type="OrthoDB" id="8033439at2759"/>
<reference evidence="2 4" key="1">
    <citation type="journal article" date="2014" name="BMC Genomics">
        <title>Genome sequence of Anopheles sinensis provides insight into genetics basis of mosquito competence for malaria parasites.</title>
        <authorList>
            <person name="Zhou D."/>
            <person name="Zhang D."/>
            <person name="Ding G."/>
            <person name="Shi L."/>
            <person name="Hou Q."/>
            <person name="Ye Y."/>
            <person name="Xu Y."/>
            <person name="Zhou H."/>
            <person name="Xiong C."/>
            <person name="Li S."/>
            <person name="Yu J."/>
            <person name="Hong S."/>
            <person name="Yu X."/>
            <person name="Zou P."/>
            <person name="Chen C."/>
            <person name="Chang X."/>
            <person name="Wang W."/>
            <person name="Lv Y."/>
            <person name="Sun Y."/>
            <person name="Ma L."/>
            <person name="Shen B."/>
            <person name="Zhu C."/>
        </authorList>
    </citation>
    <scope>NUCLEOTIDE SEQUENCE [LARGE SCALE GENOMIC DNA]</scope>
</reference>
<feature type="compositionally biased region" description="Basic residues" evidence="1">
    <location>
        <begin position="396"/>
        <end position="409"/>
    </location>
</feature>
<dbReference type="EnsemblMetazoa" id="ASIC014246-RA">
    <property type="protein sequence ID" value="ASIC014246-PA"/>
    <property type="gene ID" value="ASIC014246"/>
</dbReference>
<dbReference type="EMBL" id="KE525316">
    <property type="protein sequence ID" value="KFB46263.1"/>
    <property type="molecule type" value="Genomic_DNA"/>
</dbReference>
<dbReference type="EMBL" id="ATLV01021293">
    <property type="status" value="NOT_ANNOTATED_CDS"/>
    <property type="molecule type" value="Genomic_DNA"/>
</dbReference>
<evidence type="ECO:0000313" key="4">
    <source>
        <dbReference type="Proteomes" id="UP000030765"/>
    </source>
</evidence>
<evidence type="ECO:0000313" key="3">
    <source>
        <dbReference type="EnsemblMetazoa" id="ASIC014246-PA"/>
    </source>
</evidence>
<feature type="compositionally biased region" description="Basic residues" evidence="1">
    <location>
        <begin position="325"/>
        <end position="334"/>
    </location>
</feature>
<evidence type="ECO:0000313" key="2">
    <source>
        <dbReference type="EMBL" id="KFB46263.1"/>
    </source>
</evidence>
<proteinExistence type="predicted"/>
<keyword evidence="4" id="KW-1185">Reference proteome</keyword>
<dbReference type="VEuPathDB" id="VectorBase:ASIS006586"/>
<organism evidence="2">
    <name type="scientific">Anopheles sinensis</name>
    <name type="common">Mosquito</name>
    <dbReference type="NCBI Taxonomy" id="74873"/>
    <lineage>
        <taxon>Eukaryota</taxon>
        <taxon>Metazoa</taxon>
        <taxon>Ecdysozoa</taxon>
        <taxon>Arthropoda</taxon>
        <taxon>Hexapoda</taxon>
        <taxon>Insecta</taxon>
        <taxon>Pterygota</taxon>
        <taxon>Neoptera</taxon>
        <taxon>Endopterygota</taxon>
        <taxon>Diptera</taxon>
        <taxon>Nematocera</taxon>
        <taxon>Culicoidea</taxon>
        <taxon>Culicidae</taxon>
        <taxon>Anophelinae</taxon>
        <taxon>Anopheles</taxon>
    </lineage>
</organism>
<accession>A0A084W7R9</accession>
<dbReference type="Proteomes" id="UP000030765">
    <property type="component" value="Unassembled WGS sequence"/>
</dbReference>
<feature type="region of interest" description="Disordered" evidence="1">
    <location>
        <begin position="396"/>
        <end position="465"/>
    </location>
</feature>
<name>A0A084W7R9_ANOSI</name>
<gene>
    <name evidence="2" type="ORF">ZHAS_00014246</name>
</gene>
<dbReference type="VEuPathDB" id="VectorBase:ASIC014246"/>
<dbReference type="AlphaFoldDB" id="A0A084W7R9"/>
<feature type="region of interest" description="Disordered" evidence="1">
    <location>
        <begin position="305"/>
        <end position="352"/>
    </location>
</feature>
<protein>
    <submittedName>
        <fullName evidence="2 3">Uncharacterized protein</fullName>
    </submittedName>
</protein>
<reference evidence="3" key="2">
    <citation type="submission" date="2020-05" db="UniProtKB">
        <authorList>
            <consortium name="EnsemblMetazoa"/>
        </authorList>
    </citation>
    <scope>IDENTIFICATION</scope>
</reference>
<dbReference type="STRING" id="74873.A0A084W7R9"/>
<evidence type="ECO:0000256" key="1">
    <source>
        <dbReference type="SAM" id="MobiDB-lite"/>
    </source>
</evidence>
<sequence>MCNRGKQKKTTVVLPGEEPLSATKPTALAATTATAGSRANLATAITTMAVGAGAGVASIAAATTSAIVPQAAPVTANGLHNNAQTQSAVHGSAIAVAPTPAGTTTTKATQVTPALPINVSTSVPVDPTKPMFNDVRRESLSAGAKWSPGQQLQQQHQQQQTQTMVSIRLHFIALNCATFNICLTHRSMWWDCHWESFPVTEQYSLQPKGRNALTSCYKITLICDHHRYYEDERTNGPSAIGKFSTQANSSSTTSITHSNTELNQLCHHSKSSNMTSDGSRRVSVQMTSSLKGNFVVSQSDLWDTHTLSHAKQHQRQSPRVSEKNRSKHRHKQQHKSTACQSETDSEREQRDYQNFSSSICSTAASSTATVSMVGSTAGGGGSVSAGGYVTPTKMSSRRLTKSQHSHHHSTPNVAPGMERAGTMDRKHRMSESRGPADGSMVGAGGGGAGSHISKHRKKEGSASKPNLYGACSESELLDGETAILPIFRKLLNEKESRYRARNVVGASCPNISIKCDIVEYL</sequence>